<evidence type="ECO:0000256" key="3">
    <source>
        <dbReference type="ARBA" id="ARBA00022618"/>
    </source>
</evidence>
<dbReference type="EMBL" id="PEZP01000025">
    <property type="protein sequence ID" value="PIT98181.1"/>
    <property type="molecule type" value="Genomic_DNA"/>
</dbReference>
<evidence type="ECO:0000256" key="8">
    <source>
        <dbReference type="ARBA" id="ARBA00023306"/>
    </source>
</evidence>
<dbReference type="InterPro" id="IPR002104">
    <property type="entry name" value="Integrase_catalytic"/>
</dbReference>
<dbReference type="GO" id="GO:0005737">
    <property type="term" value="C:cytoplasm"/>
    <property type="evidence" value="ECO:0007669"/>
    <property type="project" value="UniProtKB-SubCell"/>
</dbReference>
<dbReference type="InterPro" id="IPR010998">
    <property type="entry name" value="Integrase_recombinase_N"/>
</dbReference>
<sequence length="301" mass="35017">MKTILLGEAILQFLKQGRVELLWAEHTVRGYEIKLRLLHRYFGNMPVHQITPADVRAWRQWIASKPCQRRRGEPIGEVSLYHYSNAARVFWNYLHTQGYAVFDPEQILLRKPKMPERRFLNETDLLRLLEAPSMTCKTGIRNRAILEVMFSTGMRLSELCQVDRQDVNFSLNPAEITIRGKGGKQRVVFLSPRAVRYLQLWLKRHPDTCEALFTTVYGDEPQRMSLRALHNAVKKCARRAGLEMSAHTMRHTFSTYMLNHGVDLYALMKMLGHAQLTTTQVYLHVTNPSLREMHKKGMVLD</sequence>
<evidence type="ECO:0000256" key="6">
    <source>
        <dbReference type="ARBA" id="ARBA00023125"/>
    </source>
</evidence>
<comment type="caution">
    <text evidence="12">The sequence shown here is derived from an EMBL/GenBank/DDBJ whole genome shotgun (WGS) entry which is preliminary data.</text>
</comment>
<name>A0A2M6WZE7_9BACT</name>
<keyword evidence="7" id="KW-0233">DNA recombination</keyword>
<keyword evidence="8" id="KW-0131">Cell cycle</keyword>
<evidence type="ECO:0000256" key="7">
    <source>
        <dbReference type="ARBA" id="ARBA00023172"/>
    </source>
</evidence>
<dbReference type="Gene3D" id="1.10.150.130">
    <property type="match status" value="1"/>
</dbReference>
<gene>
    <name evidence="12" type="ORF">COT71_02085</name>
</gene>
<dbReference type="InterPro" id="IPR011010">
    <property type="entry name" value="DNA_brk_join_enz"/>
</dbReference>
<evidence type="ECO:0000256" key="4">
    <source>
        <dbReference type="ARBA" id="ARBA00022829"/>
    </source>
</evidence>
<dbReference type="Pfam" id="PF00589">
    <property type="entry name" value="Phage_integrase"/>
    <property type="match status" value="1"/>
</dbReference>
<proteinExistence type="predicted"/>
<organism evidence="12 13">
    <name type="scientific">Candidatus Andersenbacteria bacterium CG10_big_fil_rev_8_21_14_0_10_54_11</name>
    <dbReference type="NCBI Taxonomy" id="1974485"/>
    <lineage>
        <taxon>Bacteria</taxon>
        <taxon>Candidatus Anderseniibacteriota</taxon>
    </lineage>
</organism>
<dbReference type="PROSITE" id="PS51898">
    <property type="entry name" value="TYR_RECOMBINASE"/>
    <property type="match status" value="1"/>
</dbReference>
<dbReference type="PANTHER" id="PTHR30349">
    <property type="entry name" value="PHAGE INTEGRASE-RELATED"/>
    <property type="match status" value="1"/>
</dbReference>
<evidence type="ECO:0000256" key="9">
    <source>
        <dbReference type="PROSITE-ProRule" id="PRU01248"/>
    </source>
</evidence>
<dbReference type="GO" id="GO:0006310">
    <property type="term" value="P:DNA recombination"/>
    <property type="evidence" value="ECO:0007669"/>
    <property type="project" value="UniProtKB-KW"/>
</dbReference>
<feature type="domain" description="Core-binding (CB)" evidence="11">
    <location>
        <begin position="4"/>
        <end position="95"/>
    </location>
</feature>
<protein>
    <recommendedName>
        <fullName evidence="14">Integrase</fullName>
    </recommendedName>
</protein>
<evidence type="ECO:0000259" key="11">
    <source>
        <dbReference type="PROSITE" id="PS51900"/>
    </source>
</evidence>
<dbReference type="InterPro" id="IPR050090">
    <property type="entry name" value="Tyrosine_recombinase_XerCD"/>
</dbReference>
<evidence type="ECO:0000313" key="13">
    <source>
        <dbReference type="Proteomes" id="UP000230731"/>
    </source>
</evidence>
<dbReference type="InterPro" id="IPR013762">
    <property type="entry name" value="Integrase-like_cat_sf"/>
</dbReference>
<reference evidence="13" key="1">
    <citation type="submission" date="2017-09" db="EMBL/GenBank/DDBJ databases">
        <title>Depth-based differentiation of microbial function through sediment-hosted aquifers and enrichment of novel symbionts in the deep terrestrial subsurface.</title>
        <authorList>
            <person name="Probst A.J."/>
            <person name="Ladd B."/>
            <person name="Jarett J.K."/>
            <person name="Geller-Mcgrath D.E."/>
            <person name="Sieber C.M.K."/>
            <person name="Emerson J.B."/>
            <person name="Anantharaman K."/>
            <person name="Thomas B.C."/>
            <person name="Malmstrom R."/>
            <person name="Stieglmeier M."/>
            <person name="Klingl A."/>
            <person name="Woyke T."/>
            <person name="Ryan C.M."/>
            <person name="Banfield J.F."/>
        </authorList>
    </citation>
    <scope>NUCLEOTIDE SEQUENCE [LARGE SCALE GENOMIC DNA]</scope>
</reference>
<feature type="domain" description="Tyr recombinase" evidence="10">
    <location>
        <begin position="115"/>
        <end position="295"/>
    </location>
</feature>
<evidence type="ECO:0000313" key="12">
    <source>
        <dbReference type="EMBL" id="PIT98181.1"/>
    </source>
</evidence>
<dbReference type="InterPro" id="IPR044068">
    <property type="entry name" value="CB"/>
</dbReference>
<keyword evidence="5" id="KW-0229">DNA integration</keyword>
<dbReference type="Gene3D" id="1.10.443.10">
    <property type="entry name" value="Intergrase catalytic core"/>
    <property type="match status" value="1"/>
</dbReference>
<evidence type="ECO:0000256" key="2">
    <source>
        <dbReference type="ARBA" id="ARBA00022490"/>
    </source>
</evidence>
<evidence type="ECO:0000256" key="5">
    <source>
        <dbReference type="ARBA" id="ARBA00022908"/>
    </source>
</evidence>
<dbReference type="GO" id="GO:0007059">
    <property type="term" value="P:chromosome segregation"/>
    <property type="evidence" value="ECO:0007669"/>
    <property type="project" value="UniProtKB-KW"/>
</dbReference>
<dbReference type="Proteomes" id="UP000230731">
    <property type="component" value="Unassembled WGS sequence"/>
</dbReference>
<comment type="subcellular location">
    <subcellularLocation>
        <location evidence="1">Cytoplasm</location>
    </subcellularLocation>
</comment>
<dbReference type="GO" id="GO:0003677">
    <property type="term" value="F:DNA binding"/>
    <property type="evidence" value="ECO:0007669"/>
    <property type="project" value="UniProtKB-UniRule"/>
</dbReference>
<dbReference type="PANTHER" id="PTHR30349:SF77">
    <property type="entry name" value="TYROSINE RECOMBINASE XERC"/>
    <property type="match status" value="1"/>
</dbReference>
<dbReference type="SUPFAM" id="SSF56349">
    <property type="entry name" value="DNA breaking-rejoining enzymes"/>
    <property type="match status" value="1"/>
</dbReference>
<dbReference type="PROSITE" id="PS51900">
    <property type="entry name" value="CB"/>
    <property type="match status" value="1"/>
</dbReference>
<dbReference type="AlphaFoldDB" id="A0A2M6WZE7"/>
<evidence type="ECO:0000256" key="1">
    <source>
        <dbReference type="ARBA" id="ARBA00004496"/>
    </source>
</evidence>
<keyword evidence="3" id="KW-0132">Cell division</keyword>
<dbReference type="GO" id="GO:0015074">
    <property type="term" value="P:DNA integration"/>
    <property type="evidence" value="ECO:0007669"/>
    <property type="project" value="UniProtKB-KW"/>
</dbReference>
<evidence type="ECO:0008006" key="14">
    <source>
        <dbReference type="Google" id="ProtNLM"/>
    </source>
</evidence>
<keyword evidence="2" id="KW-0963">Cytoplasm</keyword>
<accession>A0A2M6WZE7</accession>
<keyword evidence="6 9" id="KW-0238">DNA-binding</keyword>
<keyword evidence="4" id="KW-0159">Chromosome partition</keyword>
<evidence type="ECO:0000259" key="10">
    <source>
        <dbReference type="PROSITE" id="PS51898"/>
    </source>
</evidence>
<dbReference type="GO" id="GO:0051301">
    <property type="term" value="P:cell division"/>
    <property type="evidence" value="ECO:0007669"/>
    <property type="project" value="UniProtKB-KW"/>
</dbReference>